<evidence type="ECO:0000313" key="1">
    <source>
        <dbReference type="EMBL" id="KPG06393.1"/>
    </source>
</evidence>
<dbReference type="EMBL" id="LQYE01000019">
    <property type="protein sequence ID" value="OAT68408.1"/>
    <property type="molecule type" value="Genomic_DNA"/>
</dbReference>
<dbReference type="PATRIC" id="fig|83262.11.peg.3660"/>
<comment type="caution">
    <text evidence="3">The sequence shown here is derived from an EMBL/GenBank/DDBJ whole genome shotgun (WGS) entry which is preliminary data.</text>
</comment>
<sequence length="103" mass="11654">MGEPGFDWAAVYPGFPDVFVYTDVDGRTVGVPHMNDIRLPFQIQLQSRHDPSELCWARLEKVLTAEAYSVLNQWDDAKVLAFFTAWLQDANMTLGESKRSSTS</sequence>
<proteinExistence type="predicted"/>
<dbReference type="EMBL" id="LJFO01000013">
    <property type="protein sequence ID" value="KPG06393.1"/>
    <property type="molecule type" value="Genomic_DNA"/>
</dbReference>
<evidence type="ECO:0000313" key="6">
    <source>
        <dbReference type="Proteomes" id="UP000186919"/>
    </source>
</evidence>
<gene>
    <name evidence="1" type="ORF">AN908_21615</name>
    <name evidence="2" type="ORF">AN912_09645</name>
    <name evidence="3" type="ORF">AWB85_25230</name>
</gene>
<dbReference type="Proteomes" id="UP000186919">
    <property type="component" value="Unassembled WGS sequence"/>
</dbReference>
<name>A0A0N1CMF2_9MYCO</name>
<dbReference type="AlphaFoldDB" id="A0A0N1CMF2"/>
<dbReference type="EMBL" id="LJFS01000009">
    <property type="protein sequence ID" value="KPG34899.1"/>
    <property type="molecule type" value="Genomic_DNA"/>
</dbReference>
<dbReference type="Proteomes" id="UP000037962">
    <property type="component" value="Unassembled WGS sequence"/>
</dbReference>
<dbReference type="STRING" id="83262.BAB75_06285"/>
<evidence type="ECO:0000313" key="2">
    <source>
        <dbReference type="EMBL" id="KPG34899.1"/>
    </source>
</evidence>
<reference evidence="3 6" key="2">
    <citation type="submission" date="2016-01" db="EMBL/GenBank/DDBJ databases">
        <title>Mycobacterium immunogenum strain CD11_6 genome sequencing and assembly.</title>
        <authorList>
            <person name="Kaur G."/>
            <person name="Nair G.R."/>
            <person name="Mayilraj S."/>
        </authorList>
    </citation>
    <scope>NUCLEOTIDE SEQUENCE [LARGE SCALE GENOMIC DNA]</scope>
    <source>
        <strain evidence="3 6">CD11-6</strain>
    </source>
</reference>
<evidence type="ECO:0000313" key="3">
    <source>
        <dbReference type="EMBL" id="OAT68408.1"/>
    </source>
</evidence>
<reference evidence="4 5" key="1">
    <citation type="submission" date="2015-09" db="EMBL/GenBank/DDBJ databases">
        <title>Genome Sequences of Mycobacterium immunogenum Isolates, Recuperated from a Chloraminated Drinking Water Distribution System Simulator Subjected to Episodes of Nitrification.</title>
        <authorList>
            <person name="Gomez-Alvarez V."/>
            <person name="Revetta R.P."/>
        </authorList>
    </citation>
    <scope>NUCLEOTIDE SEQUENCE [LARGE SCALE GENOMIC DNA]</scope>
    <source>
        <strain evidence="1 4">H008</strain>
        <strain evidence="2 5">H076</strain>
    </source>
</reference>
<evidence type="ECO:0000313" key="4">
    <source>
        <dbReference type="Proteomes" id="UP000037843"/>
    </source>
</evidence>
<evidence type="ECO:0000313" key="5">
    <source>
        <dbReference type="Proteomes" id="UP000037962"/>
    </source>
</evidence>
<protein>
    <submittedName>
        <fullName evidence="3">Uncharacterized protein</fullName>
    </submittedName>
</protein>
<organism evidence="3 6">
    <name type="scientific">Mycobacteroides immunogenum</name>
    <dbReference type="NCBI Taxonomy" id="83262"/>
    <lineage>
        <taxon>Bacteria</taxon>
        <taxon>Bacillati</taxon>
        <taxon>Actinomycetota</taxon>
        <taxon>Actinomycetes</taxon>
        <taxon>Mycobacteriales</taxon>
        <taxon>Mycobacteriaceae</taxon>
        <taxon>Mycobacteroides</taxon>
    </lineage>
</organism>
<accession>A0A0N1CMF2</accession>
<keyword evidence="5" id="KW-1185">Reference proteome</keyword>
<dbReference type="Proteomes" id="UP000037843">
    <property type="component" value="Unassembled WGS sequence"/>
</dbReference>